<comment type="caution">
    <text evidence="3">The sequence shown here is derived from an EMBL/GenBank/DDBJ whole genome shotgun (WGS) entry which is preliminary data.</text>
</comment>
<keyword evidence="2" id="KW-1133">Transmembrane helix</keyword>
<dbReference type="InterPro" id="IPR000983">
    <property type="entry name" value="Bac_GSPG_pilin"/>
</dbReference>
<dbReference type="PROSITE" id="PS00409">
    <property type="entry name" value="PROKAR_NTER_METHYL"/>
    <property type="match status" value="1"/>
</dbReference>
<dbReference type="Proteomes" id="UP000280271">
    <property type="component" value="Unassembled WGS sequence"/>
</dbReference>
<dbReference type="InterPro" id="IPR031982">
    <property type="entry name" value="PilE-like"/>
</dbReference>
<dbReference type="RefSeq" id="WP_120373618.1">
    <property type="nucleotide sequence ID" value="NZ_RCHC01000009.1"/>
</dbReference>
<dbReference type="NCBIfam" id="TIGR02532">
    <property type="entry name" value="IV_pilin_GFxxxE"/>
    <property type="match status" value="1"/>
</dbReference>
<name>A0ABX9TVB0_9GAMM</name>
<evidence type="ECO:0000256" key="2">
    <source>
        <dbReference type="SAM" id="Phobius"/>
    </source>
</evidence>
<keyword evidence="1" id="KW-0488">Methylation</keyword>
<protein>
    <submittedName>
        <fullName evidence="3">Prepilin-type N-terminal cleavage/methylation domain-containing protein</fullName>
    </submittedName>
</protein>
<dbReference type="InterPro" id="IPR045584">
    <property type="entry name" value="Pilin-like"/>
</dbReference>
<dbReference type="SUPFAM" id="SSF54523">
    <property type="entry name" value="Pili subunits"/>
    <property type="match status" value="1"/>
</dbReference>
<keyword evidence="4" id="KW-1185">Reference proteome</keyword>
<feature type="transmembrane region" description="Helical" evidence="2">
    <location>
        <begin position="12"/>
        <end position="33"/>
    </location>
</feature>
<dbReference type="PRINTS" id="PR00813">
    <property type="entry name" value="BCTERIALGSPG"/>
</dbReference>
<keyword evidence="2" id="KW-0812">Transmembrane</keyword>
<organism evidence="3 4">
    <name type="scientific">Acinetobacter chengduensis</name>
    <dbReference type="NCBI Taxonomy" id="2420890"/>
    <lineage>
        <taxon>Bacteria</taxon>
        <taxon>Pseudomonadati</taxon>
        <taxon>Pseudomonadota</taxon>
        <taxon>Gammaproteobacteria</taxon>
        <taxon>Moraxellales</taxon>
        <taxon>Moraxellaceae</taxon>
        <taxon>Acinetobacter</taxon>
    </lineage>
</organism>
<sequence length="157" mass="16868">MEVAVKHKGLTLIELIIVVAILGIIAAIAYPSYKNAGQKTKRIEAQAELVNIAGQLQRFKMANYSFTPNGTAVTLASLGYAVNSSGEYSFAPNKTATYTITLNAVTANSWRLSARPVGGQLGNGYLGLNQADMRCWSSSDVMWCDPNSSTSWTTQSP</sequence>
<dbReference type="Gene3D" id="3.30.700.10">
    <property type="entry name" value="Glycoprotein, Type 4 Pilin"/>
    <property type="match status" value="1"/>
</dbReference>
<proteinExistence type="predicted"/>
<dbReference type="InterPro" id="IPR012902">
    <property type="entry name" value="N_methyl_site"/>
</dbReference>
<reference evidence="3 4" key="1">
    <citation type="submission" date="2018-09" db="EMBL/GenBank/DDBJ databases">
        <title>The draft genome of Acinetobacter sp. strains.</title>
        <authorList>
            <person name="Qin J."/>
            <person name="Feng Y."/>
            <person name="Zong Z."/>
        </authorList>
    </citation>
    <scope>NUCLEOTIDE SEQUENCE [LARGE SCALE GENOMIC DNA]</scope>
    <source>
        <strain evidence="3 4">WCHAc060005</strain>
    </source>
</reference>
<accession>A0ABX9TVB0</accession>
<gene>
    <name evidence="3" type="ORF">D9K81_09680</name>
</gene>
<dbReference type="Pfam" id="PF16732">
    <property type="entry name" value="ComP_DUS"/>
    <property type="match status" value="1"/>
</dbReference>
<keyword evidence="2" id="KW-0472">Membrane</keyword>
<evidence type="ECO:0000256" key="1">
    <source>
        <dbReference type="ARBA" id="ARBA00022481"/>
    </source>
</evidence>
<evidence type="ECO:0000313" key="3">
    <source>
        <dbReference type="EMBL" id="RLL21496.1"/>
    </source>
</evidence>
<dbReference type="Pfam" id="PF07963">
    <property type="entry name" value="N_methyl"/>
    <property type="match status" value="1"/>
</dbReference>
<dbReference type="PANTHER" id="PTHR30093:SF47">
    <property type="entry name" value="TYPE IV PILUS NON-CORE MINOR PILIN PILE"/>
    <property type="match status" value="1"/>
</dbReference>
<dbReference type="PANTHER" id="PTHR30093">
    <property type="entry name" value="GENERAL SECRETION PATHWAY PROTEIN G"/>
    <property type="match status" value="1"/>
</dbReference>
<evidence type="ECO:0000313" key="4">
    <source>
        <dbReference type="Proteomes" id="UP000280271"/>
    </source>
</evidence>
<dbReference type="EMBL" id="RCHC01000009">
    <property type="protein sequence ID" value="RLL21496.1"/>
    <property type="molecule type" value="Genomic_DNA"/>
</dbReference>